<keyword evidence="1" id="KW-0472">Membrane</keyword>
<evidence type="ECO:0000313" key="2">
    <source>
        <dbReference type="EMBL" id="KAF2591661.1"/>
    </source>
</evidence>
<gene>
    <name evidence="2" type="ORF">F2Q70_00039700</name>
</gene>
<keyword evidence="1" id="KW-0812">Transmembrane</keyword>
<comment type="caution">
    <text evidence="2">The sequence shown here is derived from an EMBL/GenBank/DDBJ whole genome shotgun (WGS) entry which is preliminary data.</text>
</comment>
<name>A0A8S9KCB3_BRACR</name>
<organism evidence="2">
    <name type="scientific">Brassica cretica</name>
    <name type="common">Mustard</name>
    <dbReference type="NCBI Taxonomy" id="69181"/>
    <lineage>
        <taxon>Eukaryota</taxon>
        <taxon>Viridiplantae</taxon>
        <taxon>Streptophyta</taxon>
        <taxon>Embryophyta</taxon>
        <taxon>Tracheophyta</taxon>
        <taxon>Spermatophyta</taxon>
        <taxon>Magnoliopsida</taxon>
        <taxon>eudicotyledons</taxon>
        <taxon>Gunneridae</taxon>
        <taxon>Pentapetalae</taxon>
        <taxon>rosids</taxon>
        <taxon>malvids</taxon>
        <taxon>Brassicales</taxon>
        <taxon>Brassicaceae</taxon>
        <taxon>Brassiceae</taxon>
        <taxon>Brassica</taxon>
    </lineage>
</organism>
<reference evidence="2" key="1">
    <citation type="submission" date="2019-12" db="EMBL/GenBank/DDBJ databases">
        <title>Genome sequencing and annotation of Brassica cretica.</title>
        <authorList>
            <person name="Studholme D.J."/>
            <person name="Sarris P.F."/>
        </authorList>
    </citation>
    <scope>NUCLEOTIDE SEQUENCE</scope>
    <source>
        <strain evidence="2">PFS-102/07</strain>
        <tissue evidence="2">Leaf</tissue>
    </source>
</reference>
<dbReference type="EMBL" id="QGKY02000190">
    <property type="protein sequence ID" value="KAF2591661.1"/>
    <property type="molecule type" value="Genomic_DNA"/>
</dbReference>
<sequence length="114" mass="13015">MFLLRSPLVSSTPPHVPLLEIPSYLFLFYLFRRKIFFYIVSASLVDAFLSVLIWRSSLSDPENPDSVFKERKFADLIKNNQWAGCVSRAAVRSHCNSLASEYASATPWLKGKDK</sequence>
<proteinExistence type="predicted"/>
<protein>
    <submittedName>
        <fullName evidence="2">Uncharacterized protein</fullName>
    </submittedName>
</protein>
<keyword evidence="1" id="KW-1133">Transmembrane helix</keyword>
<accession>A0A8S9KCB3</accession>
<feature type="transmembrane region" description="Helical" evidence="1">
    <location>
        <begin position="35"/>
        <end position="54"/>
    </location>
</feature>
<dbReference type="AlphaFoldDB" id="A0A8S9KCB3"/>
<evidence type="ECO:0000256" key="1">
    <source>
        <dbReference type="SAM" id="Phobius"/>
    </source>
</evidence>